<dbReference type="SUPFAM" id="SSF52467">
    <property type="entry name" value="DHS-like NAD/FAD-binding domain"/>
    <property type="match status" value="1"/>
</dbReference>
<dbReference type="STRING" id="1912795.BK816_06770"/>
<evidence type="ECO:0000259" key="5">
    <source>
        <dbReference type="Pfam" id="PF02775"/>
    </source>
</evidence>
<dbReference type="CDD" id="cd07039">
    <property type="entry name" value="TPP_PYR_POX"/>
    <property type="match status" value="1"/>
</dbReference>
<evidence type="ECO:0000313" key="7">
    <source>
        <dbReference type="EMBL" id="AOZ73026.1"/>
    </source>
</evidence>
<dbReference type="InterPro" id="IPR011766">
    <property type="entry name" value="TPP_enzyme_TPP-bd"/>
</dbReference>
<dbReference type="Pfam" id="PF00205">
    <property type="entry name" value="TPP_enzyme_M"/>
    <property type="match status" value="1"/>
</dbReference>
<evidence type="ECO:0000256" key="1">
    <source>
        <dbReference type="ARBA" id="ARBA00007812"/>
    </source>
</evidence>
<dbReference type="InterPro" id="IPR029061">
    <property type="entry name" value="THDP-binding"/>
</dbReference>
<evidence type="ECO:0000259" key="4">
    <source>
        <dbReference type="Pfam" id="PF00205"/>
    </source>
</evidence>
<dbReference type="CDD" id="cd02014">
    <property type="entry name" value="TPP_POX"/>
    <property type="match status" value="1"/>
</dbReference>
<dbReference type="InterPro" id="IPR012000">
    <property type="entry name" value="Thiamin_PyroP_enz_cen_dom"/>
</dbReference>
<dbReference type="InterPro" id="IPR047211">
    <property type="entry name" value="POXB-like"/>
</dbReference>
<dbReference type="SUPFAM" id="SSF52518">
    <property type="entry name" value="Thiamin diphosphate-binding fold (THDP-binding)"/>
    <property type="match status" value="2"/>
</dbReference>
<keyword evidence="8" id="KW-1185">Reference proteome</keyword>
<evidence type="ECO:0000259" key="6">
    <source>
        <dbReference type="Pfam" id="PF02776"/>
    </source>
</evidence>
<proteinExistence type="inferred from homology"/>
<feature type="domain" description="Thiamine pyrophosphate enzyme TPP-binding" evidence="5">
    <location>
        <begin position="381"/>
        <end position="527"/>
    </location>
</feature>
<evidence type="ECO:0000313" key="8">
    <source>
        <dbReference type="Proteomes" id="UP000176288"/>
    </source>
</evidence>
<organism evidence="7 8">
    <name type="scientific">Boudabousia tangfeifanii</name>
    <dbReference type="NCBI Taxonomy" id="1912795"/>
    <lineage>
        <taxon>Bacteria</taxon>
        <taxon>Bacillati</taxon>
        <taxon>Actinomycetota</taxon>
        <taxon>Actinomycetes</taxon>
        <taxon>Actinomycetales</taxon>
        <taxon>Actinomycetaceae</taxon>
        <taxon>Boudabousia</taxon>
    </lineage>
</organism>
<dbReference type="InterPro" id="IPR047212">
    <property type="entry name" value="TPP_POXB-like"/>
</dbReference>
<evidence type="ECO:0000256" key="3">
    <source>
        <dbReference type="RuleBase" id="RU362132"/>
    </source>
</evidence>
<gene>
    <name evidence="7" type="ORF">BK816_06770</name>
</gene>
<dbReference type="PANTHER" id="PTHR42981">
    <property type="entry name" value="PYRUVATE DEHYDROGENASE [UBIQUINONE]"/>
    <property type="match status" value="1"/>
</dbReference>
<dbReference type="Proteomes" id="UP000176288">
    <property type="component" value="Chromosome"/>
</dbReference>
<dbReference type="Gene3D" id="3.40.50.1220">
    <property type="entry name" value="TPP-binding domain"/>
    <property type="match status" value="1"/>
</dbReference>
<dbReference type="Pfam" id="PF02776">
    <property type="entry name" value="TPP_enzyme_N"/>
    <property type="match status" value="1"/>
</dbReference>
<dbReference type="InterPro" id="IPR029035">
    <property type="entry name" value="DHS-like_NAD/FAD-binding_dom"/>
</dbReference>
<dbReference type="PANTHER" id="PTHR42981:SF2">
    <property type="entry name" value="PYRUVATE DEHYDROGENASE [UBIQUINONE]"/>
    <property type="match status" value="1"/>
</dbReference>
<dbReference type="PROSITE" id="PS00187">
    <property type="entry name" value="TPP_ENZYMES"/>
    <property type="match status" value="1"/>
</dbReference>
<dbReference type="NCBIfam" id="NF005114">
    <property type="entry name" value="PRK06546.1"/>
    <property type="match status" value="1"/>
</dbReference>
<dbReference type="Pfam" id="PF02775">
    <property type="entry name" value="TPP_enzyme_C"/>
    <property type="match status" value="1"/>
</dbReference>
<reference evidence="7 8" key="1">
    <citation type="submission" date="2016-10" db="EMBL/GenBank/DDBJ databases">
        <title>Actinomyces aegypiusis sp. nov., isolated from the Aegypius monachus in Qinghai Tibet Plateau China.</title>
        <authorList>
            <person name="Wang Y."/>
        </authorList>
    </citation>
    <scope>NUCLEOTIDE SEQUENCE [LARGE SCALE GENOMIC DNA]</scope>
    <source>
        <strain evidence="7 8">VUL4_3</strain>
    </source>
</reference>
<accession>A0A1D9ML55</accession>
<dbReference type="AlphaFoldDB" id="A0A1D9ML55"/>
<sequence>MATVAEMLVEQLEEAGVERVYGIVGDSLNPIVDAIRRSKKIRWIHVRHEEVAAFAAGADAEITGKLAVCAGSCGPGNLHLINGLYDCQRNRVPVLAIASHIPATQIGTQFFQETHPDRIFNECSVFSEMISDPNQMPRVARIAIESALSAPGVSVLTIPSTVTQEEAPSGQALSMAHPRKPRVLPNEEDLKDLAQAINEADKVMLFCGAGTRGAHDEVIALAEKLHSPVGHSLRGKEWIQWDNPYDVGMSGLLGYGAAQESMEEADLLLLVGTDFPYNTFLPEKVRTAQIDINPLHLGRRTRCDISVQADVKETLDALLPLVEQKTSRTWLDKKLKSQAYLMDKVVGAYTEDGSKLVPIHPEFAAVKLDEAASDDAVFTIDTGMCNVWGARYITPNGKRRVIGSFLHGSMANALPQAIGAAVADPGRQVIAMCGDGGLSMLLGDLQTIKAQNLNVKAVVFNNSALCMVKLEMIVDGLVDFGTTNDEMNFAAIAEAMDIPAVRVTDPQKLEQVLAEELSKPGPGLIDIVTDPNALSIPPKIELGQAKGFAFAMSKQILNGGFGEVMSMARSNLRNIPRRF</sequence>
<dbReference type="OrthoDB" id="4959782at2"/>
<evidence type="ECO:0000256" key="2">
    <source>
        <dbReference type="ARBA" id="ARBA00023052"/>
    </source>
</evidence>
<dbReference type="KEGG" id="avu:BK816_06770"/>
<dbReference type="InterPro" id="IPR012001">
    <property type="entry name" value="Thiamin_PyroP_enz_TPP-bd_dom"/>
</dbReference>
<dbReference type="GO" id="GO:0030976">
    <property type="term" value="F:thiamine pyrophosphate binding"/>
    <property type="evidence" value="ECO:0007669"/>
    <property type="project" value="InterPro"/>
</dbReference>
<dbReference type="Gene3D" id="3.40.50.970">
    <property type="match status" value="2"/>
</dbReference>
<dbReference type="RefSeq" id="WP_071164490.1">
    <property type="nucleotide sequence ID" value="NZ_CP017812.1"/>
</dbReference>
<protein>
    <submittedName>
        <fullName evidence="7">Pyruvate oxidase</fullName>
    </submittedName>
</protein>
<keyword evidence="2 3" id="KW-0786">Thiamine pyrophosphate</keyword>
<feature type="domain" description="Thiamine pyrophosphate enzyme central" evidence="4">
    <location>
        <begin position="191"/>
        <end position="318"/>
    </location>
</feature>
<dbReference type="InterPro" id="IPR000399">
    <property type="entry name" value="TPP-bd_CS"/>
</dbReference>
<feature type="domain" description="Thiamine pyrophosphate enzyme N-terminal TPP-binding" evidence="6">
    <location>
        <begin position="3"/>
        <end position="114"/>
    </location>
</feature>
<name>A0A1D9ML55_9ACTO</name>
<dbReference type="EMBL" id="CP017812">
    <property type="protein sequence ID" value="AOZ73026.1"/>
    <property type="molecule type" value="Genomic_DNA"/>
</dbReference>
<dbReference type="InterPro" id="IPR047210">
    <property type="entry name" value="TPP_PYR_POXB-like"/>
</dbReference>
<dbReference type="GO" id="GO:0003824">
    <property type="term" value="F:catalytic activity"/>
    <property type="evidence" value="ECO:0007669"/>
    <property type="project" value="InterPro"/>
</dbReference>
<keyword evidence="7" id="KW-0670">Pyruvate</keyword>
<comment type="similarity">
    <text evidence="1 3">Belongs to the TPP enzyme family.</text>
</comment>
<dbReference type="GO" id="GO:0000287">
    <property type="term" value="F:magnesium ion binding"/>
    <property type="evidence" value="ECO:0007669"/>
    <property type="project" value="InterPro"/>
</dbReference>